<dbReference type="STRING" id="927083.DB32_000953"/>
<feature type="transmembrane region" description="Helical" evidence="5">
    <location>
        <begin position="93"/>
        <end position="111"/>
    </location>
</feature>
<feature type="domain" description="PAC" evidence="9">
    <location>
        <begin position="273"/>
        <end position="328"/>
    </location>
</feature>
<keyword evidence="5" id="KW-0812">Transmembrane</keyword>
<reference evidence="10 11" key="1">
    <citation type="submission" date="2015-03" db="EMBL/GenBank/DDBJ databases">
        <title>Genome assembly of Sandaracinus amylolyticus DSM 53668.</title>
        <authorList>
            <person name="Sharma G."/>
            <person name="Subramanian S."/>
        </authorList>
    </citation>
    <scope>NUCLEOTIDE SEQUENCE [LARGE SCALE GENOMIC DNA]</scope>
    <source>
        <strain evidence="10 11">DSM 53668</strain>
    </source>
</reference>
<dbReference type="SMART" id="SM00091">
    <property type="entry name" value="PAS"/>
    <property type="match status" value="1"/>
</dbReference>
<dbReference type="Gene3D" id="1.10.287.130">
    <property type="match status" value="1"/>
</dbReference>
<dbReference type="Pfam" id="PF13426">
    <property type="entry name" value="PAS_9"/>
    <property type="match status" value="1"/>
</dbReference>
<keyword evidence="3 4" id="KW-0597">Phosphoprotein</keyword>
<dbReference type="PANTHER" id="PTHR43065:SF42">
    <property type="entry name" value="TWO-COMPONENT SENSOR PPRA"/>
    <property type="match status" value="1"/>
</dbReference>
<dbReference type="InterPro" id="IPR003661">
    <property type="entry name" value="HisK_dim/P_dom"/>
</dbReference>
<dbReference type="Proteomes" id="UP000034883">
    <property type="component" value="Chromosome"/>
</dbReference>
<evidence type="ECO:0000313" key="11">
    <source>
        <dbReference type="Proteomes" id="UP000034883"/>
    </source>
</evidence>
<dbReference type="SUPFAM" id="SSF52172">
    <property type="entry name" value="CheY-like"/>
    <property type="match status" value="1"/>
</dbReference>
<keyword evidence="11" id="KW-1185">Reference proteome</keyword>
<evidence type="ECO:0000259" key="8">
    <source>
        <dbReference type="PROSITE" id="PS50112"/>
    </source>
</evidence>
<dbReference type="RefSeq" id="WP_053231224.1">
    <property type="nucleotide sequence ID" value="NZ_CP011125.1"/>
</dbReference>
<evidence type="ECO:0000256" key="3">
    <source>
        <dbReference type="ARBA" id="ARBA00022553"/>
    </source>
</evidence>
<dbReference type="InterPro" id="IPR000014">
    <property type="entry name" value="PAS"/>
</dbReference>
<feature type="transmembrane region" description="Helical" evidence="5">
    <location>
        <begin position="6"/>
        <end position="27"/>
    </location>
</feature>
<comment type="catalytic activity">
    <reaction evidence="1">
        <text>ATP + protein L-histidine = ADP + protein N-phospho-L-histidine.</text>
        <dbReference type="EC" id="2.7.13.3"/>
    </reaction>
</comment>
<dbReference type="InterPro" id="IPR001789">
    <property type="entry name" value="Sig_transdc_resp-reg_receiver"/>
</dbReference>
<evidence type="ECO:0000259" key="7">
    <source>
        <dbReference type="PROSITE" id="PS50110"/>
    </source>
</evidence>
<accession>A0A0F6SDP5</accession>
<feature type="transmembrane region" description="Helical" evidence="5">
    <location>
        <begin position="117"/>
        <end position="138"/>
    </location>
</feature>
<dbReference type="AlphaFoldDB" id="A0A0F6SDP5"/>
<dbReference type="SUPFAM" id="SSF55785">
    <property type="entry name" value="PYP-like sensor domain (PAS domain)"/>
    <property type="match status" value="1"/>
</dbReference>
<dbReference type="EC" id="2.7.13.3" evidence="2"/>
<dbReference type="PRINTS" id="PR00344">
    <property type="entry name" value="BCTRLSENSOR"/>
</dbReference>
<dbReference type="InterPro" id="IPR035965">
    <property type="entry name" value="PAS-like_dom_sf"/>
</dbReference>
<evidence type="ECO:0000313" key="10">
    <source>
        <dbReference type="EMBL" id="AKF03804.1"/>
    </source>
</evidence>
<organism evidence="10 11">
    <name type="scientific">Sandaracinus amylolyticus</name>
    <dbReference type="NCBI Taxonomy" id="927083"/>
    <lineage>
        <taxon>Bacteria</taxon>
        <taxon>Pseudomonadati</taxon>
        <taxon>Myxococcota</taxon>
        <taxon>Polyangia</taxon>
        <taxon>Polyangiales</taxon>
        <taxon>Sandaracinaceae</taxon>
        <taxon>Sandaracinus</taxon>
    </lineage>
</organism>
<sequence length="703" mass="77075">MADLIPFAFGMGAADLVLFSVFGVLYLRERREHLRCWAWAHALDGARHLLLAVDLSVGGAVALELTSTILQTAGAWWMMDGAMRFAGRRSHRAWIAAALLVGVSGTIARTLSLPFAIVHLPTSAFLGLARVTGALVLLRAEGTRTARTITCVALLLWGLHSWNYPFLREVRWFAPWGFTLATLLATCVGIGMLMLHLEQARREERASSARYQELFDGAVEGFFRTSPQGKFVAANPALVRMLGYERESELLALDLMRDVYANAADRARILAHQDGDIDTVRLKRRDGSTIEVAVHGRRVRDGNGQVRWFEGSMRDVTEEQRLREELAQAQRMEALGRMAGGIAHDFNNVLGAIVAATDLARLRVDRGQRPIAELDDVRDSAMRAADLTRQLLALARRQPLHRRPLDLRDAVSASARVLGRVIGERVEVEVSLGEEPLVVLADRGQIDQVLMNLALNARDAMPSGGRLRIATESIQIDGSSWARLTVEDTGVGMDDATRRHMFDPFFTTKRHGQGSGLGLAMVYGAVSQSGGRIDVVSAPGEGTRIEVALPLASTQHAADPVEISSEAPRRRARILLVEDEPALRRSVEVALRESGHEVRAAIHAADAFDRWGEWPFDLLVTDVVMPGLSGPDLARAVRRRDPLCPVIFVTGYAAEPIDDALSEHAELLTKPFTMESLLIAVARRLETRDAASAAETTSHVTTA</sequence>
<keyword evidence="10" id="KW-0418">Kinase</keyword>
<evidence type="ECO:0000256" key="1">
    <source>
        <dbReference type="ARBA" id="ARBA00000085"/>
    </source>
</evidence>
<keyword evidence="10" id="KW-0808">Transferase</keyword>
<dbReference type="SMART" id="SM00448">
    <property type="entry name" value="REC"/>
    <property type="match status" value="1"/>
</dbReference>
<dbReference type="Pfam" id="PF02518">
    <property type="entry name" value="HATPase_c"/>
    <property type="match status" value="1"/>
</dbReference>
<evidence type="ECO:0000256" key="5">
    <source>
        <dbReference type="SAM" id="Phobius"/>
    </source>
</evidence>
<proteinExistence type="predicted"/>
<dbReference type="Gene3D" id="3.30.450.20">
    <property type="entry name" value="PAS domain"/>
    <property type="match status" value="1"/>
</dbReference>
<dbReference type="InterPro" id="IPR011006">
    <property type="entry name" value="CheY-like_superfamily"/>
</dbReference>
<feature type="domain" description="Response regulatory" evidence="7">
    <location>
        <begin position="573"/>
        <end position="685"/>
    </location>
</feature>
<name>A0A0F6SDP5_9BACT</name>
<dbReference type="GO" id="GO:0000155">
    <property type="term" value="F:phosphorelay sensor kinase activity"/>
    <property type="evidence" value="ECO:0007669"/>
    <property type="project" value="InterPro"/>
</dbReference>
<dbReference type="InterPro" id="IPR036097">
    <property type="entry name" value="HisK_dim/P_sf"/>
</dbReference>
<feature type="transmembrane region" description="Helical" evidence="5">
    <location>
        <begin position="174"/>
        <end position="195"/>
    </location>
</feature>
<dbReference type="PROSITE" id="PS50112">
    <property type="entry name" value="PAS"/>
    <property type="match status" value="1"/>
</dbReference>
<evidence type="ECO:0000259" key="6">
    <source>
        <dbReference type="PROSITE" id="PS50109"/>
    </source>
</evidence>
<feature type="domain" description="PAS" evidence="8">
    <location>
        <begin position="207"/>
        <end position="248"/>
    </location>
</feature>
<dbReference type="CDD" id="cd00130">
    <property type="entry name" value="PAS"/>
    <property type="match status" value="1"/>
</dbReference>
<feature type="modified residue" description="4-aspartylphosphate" evidence="4">
    <location>
        <position position="622"/>
    </location>
</feature>
<dbReference type="CDD" id="cd00156">
    <property type="entry name" value="REC"/>
    <property type="match status" value="1"/>
</dbReference>
<dbReference type="OrthoDB" id="9806821at2"/>
<protein>
    <recommendedName>
        <fullName evidence="2">histidine kinase</fullName>
        <ecNumber evidence="2">2.7.13.3</ecNumber>
    </recommendedName>
</protein>
<dbReference type="SUPFAM" id="SSF55874">
    <property type="entry name" value="ATPase domain of HSP90 chaperone/DNA topoisomerase II/histidine kinase"/>
    <property type="match status" value="1"/>
</dbReference>
<dbReference type="PROSITE" id="PS50110">
    <property type="entry name" value="RESPONSE_REGULATORY"/>
    <property type="match status" value="1"/>
</dbReference>
<keyword evidence="5" id="KW-0472">Membrane</keyword>
<dbReference type="PROSITE" id="PS50109">
    <property type="entry name" value="HIS_KIN"/>
    <property type="match status" value="1"/>
</dbReference>
<evidence type="ECO:0000256" key="4">
    <source>
        <dbReference type="PROSITE-ProRule" id="PRU00169"/>
    </source>
</evidence>
<dbReference type="Gene3D" id="3.30.565.10">
    <property type="entry name" value="Histidine kinase-like ATPase, C-terminal domain"/>
    <property type="match status" value="1"/>
</dbReference>
<dbReference type="PROSITE" id="PS50113">
    <property type="entry name" value="PAC"/>
    <property type="match status" value="1"/>
</dbReference>
<gene>
    <name evidence="10" type="ORF">DB32_000953</name>
</gene>
<evidence type="ECO:0000256" key="2">
    <source>
        <dbReference type="ARBA" id="ARBA00012438"/>
    </source>
</evidence>
<dbReference type="InterPro" id="IPR005467">
    <property type="entry name" value="His_kinase_dom"/>
</dbReference>
<dbReference type="SUPFAM" id="SSF47384">
    <property type="entry name" value="Homodimeric domain of signal transducing histidine kinase"/>
    <property type="match status" value="1"/>
</dbReference>
<dbReference type="CDD" id="cd00082">
    <property type="entry name" value="HisKA"/>
    <property type="match status" value="1"/>
</dbReference>
<dbReference type="EMBL" id="CP011125">
    <property type="protein sequence ID" value="AKF03804.1"/>
    <property type="molecule type" value="Genomic_DNA"/>
</dbReference>
<dbReference type="InterPro" id="IPR003594">
    <property type="entry name" value="HATPase_dom"/>
</dbReference>
<dbReference type="SMART" id="SM00387">
    <property type="entry name" value="HATPase_c"/>
    <property type="match status" value="1"/>
</dbReference>
<keyword evidence="5" id="KW-1133">Transmembrane helix</keyword>
<dbReference type="InterPro" id="IPR000700">
    <property type="entry name" value="PAS-assoc_C"/>
</dbReference>
<dbReference type="InterPro" id="IPR004358">
    <property type="entry name" value="Sig_transdc_His_kin-like_C"/>
</dbReference>
<dbReference type="PANTHER" id="PTHR43065">
    <property type="entry name" value="SENSOR HISTIDINE KINASE"/>
    <property type="match status" value="1"/>
</dbReference>
<dbReference type="Pfam" id="PF00072">
    <property type="entry name" value="Response_reg"/>
    <property type="match status" value="1"/>
</dbReference>
<feature type="domain" description="Histidine kinase" evidence="6">
    <location>
        <begin position="341"/>
        <end position="553"/>
    </location>
</feature>
<dbReference type="InterPro" id="IPR036890">
    <property type="entry name" value="HATPase_C_sf"/>
</dbReference>
<dbReference type="KEGG" id="samy:DB32_000953"/>
<dbReference type="SMART" id="SM00388">
    <property type="entry name" value="HisKA"/>
    <property type="match status" value="1"/>
</dbReference>
<dbReference type="Gene3D" id="3.40.50.2300">
    <property type="match status" value="1"/>
</dbReference>
<dbReference type="NCBIfam" id="TIGR00229">
    <property type="entry name" value="sensory_box"/>
    <property type="match status" value="1"/>
</dbReference>
<evidence type="ECO:0000259" key="9">
    <source>
        <dbReference type="PROSITE" id="PS50113"/>
    </source>
</evidence>